<feature type="region of interest" description="Disordered" evidence="12">
    <location>
        <begin position="505"/>
        <end position="603"/>
    </location>
</feature>
<evidence type="ECO:0000256" key="11">
    <source>
        <dbReference type="HAMAP-Rule" id="MF_00230"/>
    </source>
</evidence>
<dbReference type="CDD" id="cd02145">
    <property type="entry name" value="BluB"/>
    <property type="match status" value="1"/>
</dbReference>
<keyword evidence="8 11" id="KW-0808">Transferase</keyword>
<keyword evidence="15" id="KW-1185">Reference proteome</keyword>
<reference evidence="14" key="2">
    <citation type="submission" date="2020-09" db="EMBL/GenBank/DDBJ databases">
        <authorList>
            <person name="Sun Q."/>
            <person name="Ohkuma M."/>
        </authorList>
    </citation>
    <scope>NUCLEOTIDE SEQUENCE</scope>
    <source>
        <strain evidence="14">JCM 4654</strain>
    </source>
</reference>
<dbReference type="Pfam" id="PF00881">
    <property type="entry name" value="Nitroreductase"/>
    <property type="match status" value="1"/>
</dbReference>
<dbReference type="InterPro" id="IPR003200">
    <property type="entry name" value="Nict_dMeBzImd_PRibTrfase"/>
</dbReference>
<feature type="compositionally biased region" description="Low complexity" evidence="12">
    <location>
        <begin position="374"/>
        <end position="394"/>
    </location>
</feature>
<dbReference type="NCBIfam" id="TIGR03160">
    <property type="entry name" value="cobT_DBIPRT"/>
    <property type="match status" value="1"/>
</dbReference>
<feature type="active site" description="Proton acceptor" evidence="11">
    <location>
        <position position="1328"/>
    </location>
</feature>
<comment type="similarity">
    <text evidence="3 11">Belongs to the CobT family.</text>
</comment>
<feature type="region of interest" description="Disordered" evidence="12">
    <location>
        <begin position="1"/>
        <end position="146"/>
    </location>
</feature>
<feature type="compositionally biased region" description="Basic and acidic residues" evidence="12">
    <location>
        <begin position="414"/>
        <end position="423"/>
    </location>
</feature>
<keyword evidence="6 11" id="KW-0169">Cobalamin biosynthesis</keyword>
<feature type="compositionally biased region" description="Low complexity" evidence="12">
    <location>
        <begin position="231"/>
        <end position="248"/>
    </location>
</feature>
<organism evidence="14 15">
    <name type="scientific">Streptomyces naganishii JCM 4654</name>
    <dbReference type="NCBI Taxonomy" id="1306179"/>
    <lineage>
        <taxon>Bacteria</taxon>
        <taxon>Bacillati</taxon>
        <taxon>Actinomycetota</taxon>
        <taxon>Actinomycetes</taxon>
        <taxon>Kitasatosporales</taxon>
        <taxon>Streptomycetaceae</taxon>
        <taxon>Streptomyces</taxon>
    </lineage>
</organism>
<dbReference type="GO" id="GO:0008939">
    <property type="term" value="F:nicotinate-nucleotide-dimethylbenzimidazole phosphoribosyltransferase activity"/>
    <property type="evidence" value="ECO:0007669"/>
    <property type="project" value="UniProtKB-UniRule"/>
</dbReference>
<dbReference type="InterPro" id="IPR000415">
    <property type="entry name" value="Nitroreductase-like"/>
</dbReference>
<reference evidence="14" key="1">
    <citation type="journal article" date="2014" name="Int. J. Syst. Evol. Microbiol.">
        <title>Complete genome sequence of Corynebacterium casei LMG S-19264T (=DSM 44701T), isolated from a smear-ripened cheese.</title>
        <authorList>
            <consortium name="US DOE Joint Genome Institute (JGI-PGF)"/>
            <person name="Walter F."/>
            <person name="Albersmeier A."/>
            <person name="Kalinowski J."/>
            <person name="Ruckert C."/>
        </authorList>
    </citation>
    <scope>NUCLEOTIDE SEQUENCE</scope>
    <source>
        <strain evidence="14">JCM 4654</strain>
    </source>
</reference>
<evidence type="ECO:0000259" key="13">
    <source>
        <dbReference type="Pfam" id="PF00881"/>
    </source>
</evidence>
<dbReference type="InterPro" id="IPR023195">
    <property type="entry name" value="Nict_dMeBzImd_PRibTrfase_N"/>
</dbReference>
<dbReference type="InterPro" id="IPR012825">
    <property type="entry name" value="BluB"/>
</dbReference>
<dbReference type="Proteomes" id="UP000608955">
    <property type="component" value="Unassembled WGS sequence"/>
</dbReference>
<dbReference type="EMBL" id="BMVF01000017">
    <property type="protein sequence ID" value="GHD94234.1"/>
    <property type="molecule type" value="Genomic_DNA"/>
</dbReference>
<evidence type="ECO:0000313" key="14">
    <source>
        <dbReference type="EMBL" id="GHD94234.1"/>
    </source>
</evidence>
<keyword evidence="7 11" id="KW-0328">Glycosyltransferase</keyword>
<feature type="region of interest" description="Disordered" evidence="12">
    <location>
        <begin position="374"/>
        <end position="427"/>
    </location>
</feature>
<dbReference type="PANTHER" id="PTHR43463">
    <property type="entry name" value="NICOTINATE-NUCLEOTIDE--DIMETHYLBENZIMIDAZOLE PHOSPHORIBOSYLTRANSFERASE"/>
    <property type="match status" value="1"/>
</dbReference>
<dbReference type="GO" id="GO:0016491">
    <property type="term" value="F:oxidoreductase activity"/>
    <property type="evidence" value="ECO:0007669"/>
    <property type="project" value="InterPro"/>
</dbReference>
<dbReference type="HAMAP" id="MF_00230">
    <property type="entry name" value="CobT"/>
    <property type="match status" value="1"/>
</dbReference>
<evidence type="ECO:0000256" key="7">
    <source>
        <dbReference type="ARBA" id="ARBA00022676"/>
    </source>
</evidence>
<dbReference type="InterPro" id="IPR036087">
    <property type="entry name" value="Nict_dMeBzImd_PRibTrfase_sf"/>
</dbReference>
<dbReference type="NCBIfam" id="NF000996">
    <property type="entry name" value="PRK00105.1"/>
    <property type="match status" value="1"/>
</dbReference>
<gene>
    <name evidence="11" type="primary">cobT</name>
    <name evidence="14" type="ORF">GCM10010508_54040</name>
</gene>
<comment type="catalytic activity">
    <reaction evidence="10 11">
        <text>5,6-dimethylbenzimidazole + nicotinate beta-D-ribonucleotide = alpha-ribazole 5'-phosphate + nicotinate + H(+)</text>
        <dbReference type="Rhea" id="RHEA:11196"/>
        <dbReference type="ChEBI" id="CHEBI:15378"/>
        <dbReference type="ChEBI" id="CHEBI:15890"/>
        <dbReference type="ChEBI" id="CHEBI:32544"/>
        <dbReference type="ChEBI" id="CHEBI:57502"/>
        <dbReference type="ChEBI" id="CHEBI:57918"/>
        <dbReference type="EC" id="2.4.2.21"/>
    </reaction>
</comment>
<feature type="compositionally biased region" description="Low complexity" evidence="12">
    <location>
        <begin position="288"/>
        <end position="302"/>
    </location>
</feature>
<dbReference type="NCBIfam" id="TIGR02476">
    <property type="entry name" value="BluB"/>
    <property type="match status" value="1"/>
</dbReference>
<feature type="domain" description="Nitroreductase" evidence="13">
    <location>
        <begin position="803"/>
        <end position="969"/>
    </location>
</feature>
<dbReference type="EC" id="2.4.2.21" evidence="4 11"/>
<name>A0A918Y843_9ACTN</name>
<dbReference type="GO" id="GO:0009236">
    <property type="term" value="P:cobalamin biosynthetic process"/>
    <property type="evidence" value="ECO:0007669"/>
    <property type="project" value="UniProtKB-UniRule"/>
</dbReference>
<comment type="function">
    <text evidence="1 11">Catalyzes the synthesis of alpha-ribazole-5'-phosphate from nicotinate mononucleotide (NAMN) and 5,6-dimethylbenzimidazole (DMB).</text>
</comment>
<dbReference type="Gene3D" id="3.40.109.10">
    <property type="entry name" value="NADH Oxidase"/>
    <property type="match status" value="1"/>
</dbReference>
<dbReference type="InterPro" id="IPR029479">
    <property type="entry name" value="Nitroreductase"/>
</dbReference>
<feature type="region of interest" description="Disordered" evidence="12">
    <location>
        <begin position="639"/>
        <end position="791"/>
    </location>
</feature>
<dbReference type="Gene3D" id="1.10.1610.10">
    <property type="match status" value="1"/>
</dbReference>
<evidence type="ECO:0000256" key="9">
    <source>
        <dbReference type="ARBA" id="ARBA00030686"/>
    </source>
</evidence>
<feature type="compositionally biased region" description="Low complexity" evidence="12">
    <location>
        <begin position="720"/>
        <end position="755"/>
    </location>
</feature>
<dbReference type="InterPro" id="IPR017846">
    <property type="entry name" value="Nict_dMeBzImd_PRibTrfase_bact"/>
</dbReference>
<evidence type="ECO:0000256" key="12">
    <source>
        <dbReference type="SAM" id="MobiDB-lite"/>
    </source>
</evidence>
<evidence type="ECO:0000256" key="8">
    <source>
        <dbReference type="ARBA" id="ARBA00022679"/>
    </source>
</evidence>
<comment type="caution">
    <text evidence="14">The sequence shown here is derived from an EMBL/GenBank/DDBJ whole genome shotgun (WGS) entry which is preliminary data.</text>
</comment>
<evidence type="ECO:0000256" key="1">
    <source>
        <dbReference type="ARBA" id="ARBA00002197"/>
    </source>
</evidence>
<feature type="region of interest" description="Disordered" evidence="12">
    <location>
        <begin position="273"/>
        <end position="355"/>
    </location>
</feature>
<sequence length="1360" mass="136657">MTDTGQVPGEGLPESAGMVEQPGVPPHGAYTYLSESPAEDEDLLLPGSQGAWGNEVPPPAPEPVVEAVHQPGAHEASGRDSGSVDLGGVLHHDPGHTPPPGAPVPPRRPLHLGPQIPDASASPVRSLADRGPAGAPVRHPGPPTAGPEYLDVPQRELAPQGAAPWGAQAAAPAAQAPVVAQASAEAGAAETVVPGAEPGDAAQAAMARLAAQAGVAPAGTGQETQGAHTLPEGQAGGPAADAAGVAQAPEAAGPAGVAAGAGQVPAAAQAGGVEPGAVRAPEAAVPSAEQPIGAEPAAGGPHAAEEQTGGGPAAEARRAAEGPQAGEGGQAAEAQPAAAVQQAGEGPYAAEAQRGAEGGQVIEAQPVPGVQQAGEVPQAAGAEEVAGAQQAGEVPRVGEGPHGDQGQPAAGAQRADEDPHGTEGRQAAEVQPVPGVQEAGEGPYAAEVQQVGEAPHVADAQQAAEGGPVAGVQQAGEVAYAAEGEQAAAAQQAADAQLLAGAHPVPGVQEAGEGPHVAEGEQAAEAAPQAAEVQQAGGAVEAPHGAGVPQGPGGTGAADEYANAGAPAPADGTATPPAGFAVPGEVQGPQVGQAPEPVAPEGGTTAHVHFVDAVVHTPDAQEPRPALLVDAAAAQAAQAAQAAEPQPALEDALAAAEPGAPEGAVPAAVPAQPGPEQPLGQFVPVDGSVPTTPHLAPTPPHPIVLPADQPEPEQPEQAEPEAQADPQPVAEAQPVAEPRAAAEAPQEPVATVPAPRDGEAEPTAPDSAGEPAPVAAQHPDDLQTPAAPGYDEAEREAVLKVMRERRDIRNGFRGDPIPHEVLLRVLEAAHTAPSVGHSQPWDFVVIRSADTRRAMHELAMRQRDAYAKSLPKGRAKQFKELKIEAILDTPVNIVVTADPTRGGRHTLGRHTQPQMAPYSAALAVENLWLAARAEGLGVGWVSFFDEREMVRALGLPEHLEVIAYLCVGYVDEFPDEPELMQAGWSKRRPLSWVVHEETYGRRALPGEDPHDLLAETVSQIRPLDAKALGEAWERQKRMTKPAGALGMLEIISAQLSGLSRQCPPPIPEPAAVAIFAGDHGVHAQGVTPWPQEVTAQMVANFLGGGAVCNAFAGQVGAEVCVVDVGVAADLPATPGLLPRKIRAGTSDMTTGPAMTREEAKKAIEVGIETARDLVAAGNKALLTGEMGIANTTASAALISVFTGADPAEVTGRGTGINDETLARKTEVVRRAIEVHQPDPADPIGVLAAIGGFEHAALVGLLLGGASLRTPVILDGVSAGAAALVARAIAPEVLAACIAGHRSAEPGHVAALNKLGLRPLVDLDLRLGEGTGALLALPLVQSTARAMHEVATFDSAGVTEK</sequence>
<feature type="compositionally biased region" description="Pro residues" evidence="12">
    <location>
        <begin position="96"/>
        <end position="107"/>
    </location>
</feature>
<feature type="compositionally biased region" description="Low complexity" evidence="12">
    <location>
        <begin position="639"/>
        <end position="671"/>
    </location>
</feature>
<feature type="region of interest" description="Disordered" evidence="12">
    <location>
        <begin position="216"/>
        <end position="248"/>
    </location>
</feature>
<feature type="compositionally biased region" description="Acidic residues" evidence="12">
    <location>
        <begin position="710"/>
        <end position="719"/>
    </location>
</feature>
<dbReference type="SUPFAM" id="SSF52733">
    <property type="entry name" value="Nicotinate mononucleotide:5,6-dimethylbenzimidazole phosphoribosyltransferase (CobT)"/>
    <property type="match status" value="1"/>
</dbReference>
<evidence type="ECO:0000256" key="10">
    <source>
        <dbReference type="ARBA" id="ARBA00047340"/>
    </source>
</evidence>
<comment type="pathway">
    <text evidence="2 11">Nucleoside biosynthesis; alpha-ribazole biosynthesis; alpha-ribazole from 5,6-dimethylbenzimidazole: step 1/2.</text>
</comment>
<evidence type="ECO:0000256" key="5">
    <source>
        <dbReference type="ARBA" id="ARBA00015486"/>
    </source>
</evidence>
<dbReference type="SUPFAM" id="SSF55469">
    <property type="entry name" value="FMN-dependent nitroreductase-like"/>
    <property type="match status" value="1"/>
</dbReference>
<accession>A0A918Y843</accession>
<dbReference type="PANTHER" id="PTHR43463:SF1">
    <property type="entry name" value="NICOTINATE-NUCLEOTIDE--DIMETHYLBENZIMIDAZOLE PHOSPHORIBOSYLTRANSFERASE"/>
    <property type="match status" value="1"/>
</dbReference>
<dbReference type="FunFam" id="3.40.50.10210:FF:000001">
    <property type="entry name" value="Nicotinate-nucleotide--dimethylbenzimidazole phosphoribosyltransferase"/>
    <property type="match status" value="1"/>
</dbReference>
<protein>
    <recommendedName>
        <fullName evidence="5 11">Nicotinate-nucleotide--dimethylbenzimidazole phosphoribosyltransferase</fullName>
        <shortName evidence="11">NN:DBI PRT</shortName>
        <ecNumber evidence="4 11">2.4.2.21</ecNumber>
    </recommendedName>
    <alternativeName>
        <fullName evidence="9 11">N(1)-alpha-phosphoribosyltransferase</fullName>
    </alternativeName>
</protein>
<evidence type="ECO:0000256" key="2">
    <source>
        <dbReference type="ARBA" id="ARBA00005049"/>
    </source>
</evidence>
<dbReference type="RefSeq" id="WP_190180473.1">
    <property type="nucleotide sequence ID" value="NZ_BMVF01000017.1"/>
</dbReference>
<proteinExistence type="inferred from homology"/>
<dbReference type="Pfam" id="PF02277">
    <property type="entry name" value="DBI_PRT"/>
    <property type="match status" value="1"/>
</dbReference>
<evidence type="ECO:0000313" key="15">
    <source>
        <dbReference type="Proteomes" id="UP000608955"/>
    </source>
</evidence>
<evidence type="ECO:0000256" key="3">
    <source>
        <dbReference type="ARBA" id="ARBA00007110"/>
    </source>
</evidence>
<evidence type="ECO:0000256" key="4">
    <source>
        <dbReference type="ARBA" id="ARBA00011991"/>
    </source>
</evidence>
<feature type="compositionally biased region" description="Low complexity" evidence="12">
    <location>
        <begin position="557"/>
        <end position="581"/>
    </location>
</feature>
<dbReference type="Gene3D" id="3.40.50.10210">
    <property type="match status" value="1"/>
</dbReference>
<evidence type="ECO:0000256" key="6">
    <source>
        <dbReference type="ARBA" id="ARBA00022573"/>
    </source>
</evidence>
<dbReference type="CDD" id="cd02439">
    <property type="entry name" value="DMB-PRT_CobT"/>
    <property type="match status" value="1"/>
</dbReference>
<feature type="compositionally biased region" description="Low complexity" evidence="12">
    <location>
        <begin position="330"/>
        <end position="355"/>
    </location>
</feature>
<feature type="compositionally biased region" description="Low complexity" evidence="12">
    <location>
        <begin position="520"/>
        <end position="547"/>
    </location>
</feature>